<evidence type="ECO:0000256" key="2">
    <source>
        <dbReference type="ARBA" id="ARBA00001633"/>
    </source>
</evidence>
<keyword evidence="5 12" id="KW-0028">Amino-acid biosynthesis</keyword>
<accession>A0ABT0RLX1</accession>
<dbReference type="Gene3D" id="3.20.20.70">
    <property type="entry name" value="Aldolase class I"/>
    <property type="match status" value="2"/>
</dbReference>
<dbReference type="Proteomes" id="UP001165363">
    <property type="component" value="Unassembled WGS sequence"/>
</dbReference>
<evidence type="ECO:0000256" key="3">
    <source>
        <dbReference type="ARBA" id="ARBA00004664"/>
    </source>
</evidence>
<comment type="pathway">
    <text evidence="4">Amino-acid biosynthesis; L-tryptophan biosynthesis; L-tryptophan from chorismate: step 4/5.</text>
</comment>
<gene>
    <name evidence="15" type="primary">trpCF</name>
    <name evidence="12" type="synonym">trpF</name>
    <name evidence="15" type="ORF">LZ536_06565</name>
</gene>
<comment type="catalytic activity">
    <reaction evidence="2">
        <text>1-(2-carboxyphenylamino)-1-deoxy-D-ribulose 5-phosphate + H(+) = (1S,2R)-1-C-(indol-3-yl)glycerol 3-phosphate + CO2 + H2O</text>
        <dbReference type="Rhea" id="RHEA:23476"/>
        <dbReference type="ChEBI" id="CHEBI:15377"/>
        <dbReference type="ChEBI" id="CHEBI:15378"/>
        <dbReference type="ChEBI" id="CHEBI:16526"/>
        <dbReference type="ChEBI" id="CHEBI:58613"/>
        <dbReference type="ChEBI" id="CHEBI:58866"/>
        <dbReference type="EC" id="4.1.1.48"/>
    </reaction>
</comment>
<dbReference type="RefSeq" id="WP_249847581.1">
    <property type="nucleotide sequence ID" value="NZ_JAMGBD010000001.1"/>
</dbReference>
<keyword evidence="16" id="KW-1185">Reference proteome</keyword>
<evidence type="ECO:0000256" key="10">
    <source>
        <dbReference type="ARBA" id="ARBA00023239"/>
    </source>
</evidence>
<dbReference type="NCBIfam" id="NF006945">
    <property type="entry name" value="PRK09427.1"/>
    <property type="match status" value="1"/>
</dbReference>
<proteinExistence type="inferred from homology"/>
<comment type="catalytic activity">
    <reaction evidence="1 12">
        <text>N-(5-phospho-beta-D-ribosyl)anthranilate = 1-(2-carboxyphenylamino)-1-deoxy-D-ribulose 5-phosphate</text>
        <dbReference type="Rhea" id="RHEA:21540"/>
        <dbReference type="ChEBI" id="CHEBI:18277"/>
        <dbReference type="ChEBI" id="CHEBI:58613"/>
        <dbReference type="EC" id="5.3.1.24"/>
    </reaction>
</comment>
<keyword evidence="6" id="KW-0210">Decarboxylase</keyword>
<feature type="domain" description="Indole-3-glycerol phosphate synthase" evidence="13">
    <location>
        <begin position="8"/>
        <end position="245"/>
    </location>
</feature>
<name>A0ABT0RLX1_9SPHN</name>
<dbReference type="Pfam" id="PF00697">
    <property type="entry name" value="PRAI"/>
    <property type="match status" value="1"/>
</dbReference>
<evidence type="ECO:0000256" key="12">
    <source>
        <dbReference type="HAMAP-Rule" id="MF_00135"/>
    </source>
</evidence>
<evidence type="ECO:0000259" key="14">
    <source>
        <dbReference type="Pfam" id="PF00697"/>
    </source>
</evidence>
<dbReference type="InterPro" id="IPR045186">
    <property type="entry name" value="Indole-3-glycerol_P_synth"/>
</dbReference>
<comment type="caution">
    <text evidence="15">The sequence shown here is derived from an EMBL/GenBank/DDBJ whole genome shotgun (WGS) entry which is preliminary data.</text>
</comment>
<keyword evidence="11" id="KW-0511">Multifunctional enzyme</keyword>
<dbReference type="InterPro" id="IPR013785">
    <property type="entry name" value="Aldolase_TIM"/>
</dbReference>
<feature type="domain" description="N-(5'phosphoribosyl) anthranilate isomerase (PRAI)" evidence="14">
    <location>
        <begin position="250"/>
        <end position="446"/>
    </location>
</feature>
<dbReference type="EMBL" id="JAMGBD010000001">
    <property type="protein sequence ID" value="MCL6683563.1"/>
    <property type="molecule type" value="Genomic_DNA"/>
</dbReference>
<evidence type="ECO:0000256" key="7">
    <source>
        <dbReference type="ARBA" id="ARBA00022822"/>
    </source>
</evidence>
<evidence type="ECO:0000313" key="15">
    <source>
        <dbReference type="EMBL" id="MCL6683563.1"/>
    </source>
</evidence>
<evidence type="ECO:0000256" key="5">
    <source>
        <dbReference type="ARBA" id="ARBA00022605"/>
    </source>
</evidence>
<comment type="similarity">
    <text evidence="12">Belongs to the TrpF family.</text>
</comment>
<dbReference type="Pfam" id="PF00218">
    <property type="entry name" value="IGPS"/>
    <property type="match status" value="1"/>
</dbReference>
<dbReference type="InterPro" id="IPR013798">
    <property type="entry name" value="Indole-3-glycerol_P_synth_dom"/>
</dbReference>
<evidence type="ECO:0000256" key="1">
    <source>
        <dbReference type="ARBA" id="ARBA00001164"/>
    </source>
</evidence>
<dbReference type="GO" id="GO:0004640">
    <property type="term" value="F:phosphoribosylanthranilate isomerase activity"/>
    <property type="evidence" value="ECO:0007669"/>
    <property type="project" value="UniProtKB-EC"/>
</dbReference>
<dbReference type="InterPro" id="IPR011060">
    <property type="entry name" value="RibuloseP-bd_barrel"/>
</dbReference>
<organism evidence="15 16">
    <name type="scientific">Sphingomonas alba</name>
    <dbReference type="NCBI Taxonomy" id="2908208"/>
    <lineage>
        <taxon>Bacteria</taxon>
        <taxon>Pseudomonadati</taxon>
        <taxon>Pseudomonadota</taxon>
        <taxon>Alphaproteobacteria</taxon>
        <taxon>Sphingomonadales</taxon>
        <taxon>Sphingomonadaceae</taxon>
        <taxon>Sphingomonas</taxon>
    </lineage>
</organism>
<dbReference type="InterPro" id="IPR001240">
    <property type="entry name" value="PRAI_dom"/>
</dbReference>
<comment type="pathway">
    <text evidence="3 12">Amino-acid biosynthesis; L-tryptophan biosynthesis; L-tryptophan from chorismate: step 3/5.</text>
</comment>
<dbReference type="SUPFAM" id="SSF51366">
    <property type="entry name" value="Ribulose-phoshate binding barrel"/>
    <property type="match status" value="2"/>
</dbReference>
<keyword evidence="9 12" id="KW-0413">Isomerase</keyword>
<evidence type="ECO:0000259" key="13">
    <source>
        <dbReference type="Pfam" id="PF00218"/>
    </source>
</evidence>
<sequence>MTDVLAGIVARKRSEVADRLRGRSFEVRPSTRSLYDTLARDGARFIMEVKRASPSGHRSSLPVIDAVKAYAPVADAISVLTDGPAFAGSLADLSKTRELFDGPILAKDFIVDPAQVLEARAAGADAVLAMMSVLTDGEARTVMTEAERLNMDVIVEVHDEKELERSLSLRPKIIGVNNRDLKTLATDLSVTERLAPLIPAGVLAIAESGIAARRDVDRLAPLVDAFLVGSALMAAPDTGQAARALVHGNVKICGLTCVEDVKLAGAAGATHAGFILAPFSSRTVTAQRAKALAEVARSAEMKPVGVFRDAPVNEVIRVAAKAGLAAVQLHGAETEQEIATVRAELPEDVEVWATCPVNGHAPAARRGADRSLFDTARDGRAGGTGETFNWSLVRERNDLPSAFLAGGIGPDNARTAQAVGAFGLDLCSRVECAPGLKDPDKVAALFAELRAPSRSGSC</sequence>
<reference evidence="15" key="1">
    <citation type="submission" date="2022-05" db="EMBL/GenBank/DDBJ databases">
        <authorList>
            <person name="Jo J.-H."/>
            <person name="Im W.-T."/>
        </authorList>
    </citation>
    <scope>NUCLEOTIDE SEQUENCE</scope>
    <source>
        <strain evidence="15">SE158</strain>
    </source>
</reference>
<keyword evidence="8 12" id="KW-0057">Aromatic amino acid biosynthesis</keyword>
<evidence type="ECO:0000256" key="11">
    <source>
        <dbReference type="ARBA" id="ARBA00023268"/>
    </source>
</evidence>
<dbReference type="EC" id="5.3.1.24" evidence="12"/>
<evidence type="ECO:0000256" key="9">
    <source>
        <dbReference type="ARBA" id="ARBA00023235"/>
    </source>
</evidence>
<keyword evidence="10 15" id="KW-0456">Lyase</keyword>
<dbReference type="GO" id="GO:0004425">
    <property type="term" value="F:indole-3-glycerol-phosphate synthase activity"/>
    <property type="evidence" value="ECO:0007669"/>
    <property type="project" value="UniProtKB-EC"/>
</dbReference>
<dbReference type="PANTHER" id="PTHR22854:SF2">
    <property type="entry name" value="INDOLE-3-GLYCEROL-PHOSPHATE SYNTHASE"/>
    <property type="match status" value="1"/>
</dbReference>
<dbReference type="CDD" id="cd00331">
    <property type="entry name" value="IGPS"/>
    <property type="match status" value="1"/>
</dbReference>
<dbReference type="PANTHER" id="PTHR22854">
    <property type="entry name" value="TRYPTOPHAN BIOSYNTHESIS PROTEIN"/>
    <property type="match status" value="1"/>
</dbReference>
<dbReference type="CDD" id="cd00405">
    <property type="entry name" value="PRAI"/>
    <property type="match status" value="1"/>
</dbReference>
<evidence type="ECO:0000313" key="16">
    <source>
        <dbReference type="Proteomes" id="UP001165363"/>
    </source>
</evidence>
<dbReference type="HAMAP" id="MF_00135">
    <property type="entry name" value="PRAI"/>
    <property type="match status" value="1"/>
</dbReference>
<protein>
    <recommendedName>
        <fullName evidence="12">N-(5'-phosphoribosyl)anthranilate isomerase</fullName>
        <shortName evidence="12">PRAI</shortName>
        <ecNumber evidence="12">5.3.1.24</ecNumber>
    </recommendedName>
</protein>
<evidence type="ECO:0000256" key="6">
    <source>
        <dbReference type="ARBA" id="ARBA00022793"/>
    </source>
</evidence>
<keyword evidence="7 12" id="KW-0822">Tryptophan biosynthesis</keyword>
<evidence type="ECO:0000256" key="4">
    <source>
        <dbReference type="ARBA" id="ARBA00004696"/>
    </source>
</evidence>
<evidence type="ECO:0000256" key="8">
    <source>
        <dbReference type="ARBA" id="ARBA00023141"/>
    </source>
</evidence>